<dbReference type="SUPFAM" id="SSF55874">
    <property type="entry name" value="ATPase domain of HSP90 chaperone/DNA topoisomerase II/histidine kinase"/>
    <property type="match status" value="1"/>
</dbReference>
<protein>
    <recommendedName>
        <fullName evidence="2">histidine kinase</fullName>
        <ecNumber evidence="2">2.7.13.3</ecNumber>
    </recommendedName>
</protein>
<dbReference type="Pfam" id="PF02518">
    <property type="entry name" value="HATPase_c"/>
    <property type="match status" value="1"/>
</dbReference>
<evidence type="ECO:0000256" key="7">
    <source>
        <dbReference type="SAM" id="MobiDB-lite"/>
    </source>
</evidence>
<accession>A0A2L0F639</accession>
<keyword evidence="8" id="KW-0812">Transmembrane</keyword>
<dbReference type="InterPro" id="IPR036097">
    <property type="entry name" value="HisK_dim/P_sf"/>
</dbReference>
<dbReference type="AlphaFoldDB" id="A0A2L0F639"/>
<dbReference type="SMART" id="SM00387">
    <property type="entry name" value="HATPase_c"/>
    <property type="match status" value="1"/>
</dbReference>
<dbReference type="Gene3D" id="1.10.287.130">
    <property type="match status" value="1"/>
</dbReference>
<dbReference type="SMART" id="SM00388">
    <property type="entry name" value="HisKA"/>
    <property type="match status" value="1"/>
</dbReference>
<keyword evidence="6" id="KW-0902">Two-component regulatory system</keyword>
<evidence type="ECO:0000256" key="5">
    <source>
        <dbReference type="ARBA" id="ARBA00022777"/>
    </source>
</evidence>
<dbReference type="PANTHER" id="PTHR43711">
    <property type="entry name" value="TWO-COMPONENT HISTIDINE KINASE"/>
    <property type="match status" value="1"/>
</dbReference>
<dbReference type="InterPro" id="IPR050736">
    <property type="entry name" value="Sensor_HK_Regulatory"/>
</dbReference>
<gene>
    <name evidence="10" type="ORF">SOCE26_085660</name>
</gene>
<comment type="catalytic activity">
    <reaction evidence="1">
        <text>ATP + protein L-histidine = ADP + protein N-phospho-L-histidine.</text>
        <dbReference type="EC" id="2.7.13.3"/>
    </reaction>
</comment>
<dbReference type="PANTHER" id="PTHR43711:SF26">
    <property type="entry name" value="SENSOR HISTIDINE KINASE RCSC"/>
    <property type="match status" value="1"/>
</dbReference>
<dbReference type="InterPro" id="IPR004358">
    <property type="entry name" value="Sig_transdc_His_kin-like_C"/>
</dbReference>
<dbReference type="FunFam" id="3.30.565.10:FF:000010">
    <property type="entry name" value="Sensor histidine kinase RcsC"/>
    <property type="match status" value="1"/>
</dbReference>
<feature type="region of interest" description="Disordered" evidence="7">
    <location>
        <begin position="494"/>
        <end position="517"/>
    </location>
</feature>
<name>A0A2L0F639_SORCE</name>
<organism evidence="10 11">
    <name type="scientific">Sorangium cellulosum</name>
    <name type="common">Polyangium cellulosum</name>
    <dbReference type="NCBI Taxonomy" id="56"/>
    <lineage>
        <taxon>Bacteria</taxon>
        <taxon>Pseudomonadati</taxon>
        <taxon>Myxococcota</taxon>
        <taxon>Polyangia</taxon>
        <taxon>Polyangiales</taxon>
        <taxon>Polyangiaceae</taxon>
        <taxon>Sorangium</taxon>
    </lineage>
</organism>
<dbReference type="InterPro" id="IPR003594">
    <property type="entry name" value="HATPase_dom"/>
</dbReference>
<dbReference type="InterPro" id="IPR005467">
    <property type="entry name" value="His_kinase_dom"/>
</dbReference>
<dbReference type="CDD" id="cd16922">
    <property type="entry name" value="HATPase_EvgS-ArcB-TorS-like"/>
    <property type="match status" value="1"/>
</dbReference>
<keyword evidence="3" id="KW-0597">Phosphoprotein</keyword>
<keyword evidence="8" id="KW-0472">Membrane</keyword>
<dbReference type="InterPro" id="IPR036890">
    <property type="entry name" value="HATPase_C_sf"/>
</dbReference>
<dbReference type="Proteomes" id="UP000238348">
    <property type="component" value="Chromosome"/>
</dbReference>
<dbReference type="PRINTS" id="PR00344">
    <property type="entry name" value="BCTRLSENSOR"/>
</dbReference>
<sequence length="517" mass="55047">MTRRRLLRWPRGTTPLVPLAPAIVIVVGIATAVAIALIGIGQLAKMSDQAASLRAEVLAATLAARLRGTAETERTEILGQAARRASSEILLVEPSGRVLVNESFGAPAQADIVQMLTKGKGDAQTSHGRFRYSVRPLHPPLSHLSVITFVSAPSPPPDSIALGNAVAALTTLLLGVAVAVALSFTKAARDDVDYLRERITAMARGHGESASTTDAIQIEPVPIRSLDQVGLLTAAFNLLITRFAAAERSYLADLQQASVMDRERSAFLAGLSHELRTPLNAILGFAHVLESEVDGPLSQDAREALSVIRQSGEHLRTLIDDILDLSALETGKLQLSRRAVNVRVLVEQVMREASPAARDKPVELHVTGERALLANADPRRVRQILTNLVSNAVKFTARGSVTVHIARRGRYAAIVVQDTGPGIPPEETTAVFEEYRQTGDVRSRRAGTGLGLSIARRLVLMHGGTIQLESELGRGSTFTITLPIWVEPQVAAGLPAPDATPAPGGGRGDVPRGGRIA</sequence>
<dbReference type="Pfam" id="PF00512">
    <property type="entry name" value="HisKA"/>
    <property type="match status" value="1"/>
</dbReference>
<evidence type="ECO:0000313" key="11">
    <source>
        <dbReference type="Proteomes" id="UP000238348"/>
    </source>
</evidence>
<keyword evidence="4" id="KW-0808">Transferase</keyword>
<evidence type="ECO:0000313" key="10">
    <source>
        <dbReference type="EMBL" id="AUX47054.1"/>
    </source>
</evidence>
<keyword evidence="5 10" id="KW-0418">Kinase</keyword>
<dbReference type="Gene3D" id="3.30.565.10">
    <property type="entry name" value="Histidine kinase-like ATPase, C-terminal domain"/>
    <property type="match status" value="1"/>
</dbReference>
<dbReference type="InterPro" id="IPR003661">
    <property type="entry name" value="HisK_dim/P_dom"/>
</dbReference>
<dbReference type="EMBL" id="CP012673">
    <property type="protein sequence ID" value="AUX47054.1"/>
    <property type="molecule type" value="Genomic_DNA"/>
</dbReference>
<evidence type="ECO:0000256" key="8">
    <source>
        <dbReference type="SAM" id="Phobius"/>
    </source>
</evidence>
<dbReference type="PROSITE" id="PS50109">
    <property type="entry name" value="HIS_KIN"/>
    <property type="match status" value="1"/>
</dbReference>
<dbReference type="OrthoDB" id="177675at2"/>
<evidence type="ECO:0000256" key="6">
    <source>
        <dbReference type="ARBA" id="ARBA00023012"/>
    </source>
</evidence>
<evidence type="ECO:0000256" key="3">
    <source>
        <dbReference type="ARBA" id="ARBA00022553"/>
    </source>
</evidence>
<dbReference type="GO" id="GO:0000155">
    <property type="term" value="F:phosphorelay sensor kinase activity"/>
    <property type="evidence" value="ECO:0007669"/>
    <property type="project" value="InterPro"/>
</dbReference>
<evidence type="ECO:0000256" key="1">
    <source>
        <dbReference type="ARBA" id="ARBA00000085"/>
    </source>
</evidence>
<feature type="domain" description="Histidine kinase" evidence="9">
    <location>
        <begin position="270"/>
        <end position="486"/>
    </location>
</feature>
<evidence type="ECO:0000256" key="4">
    <source>
        <dbReference type="ARBA" id="ARBA00022679"/>
    </source>
</evidence>
<dbReference type="RefSeq" id="WP_104985140.1">
    <property type="nucleotide sequence ID" value="NZ_CP012673.1"/>
</dbReference>
<dbReference type="EC" id="2.7.13.3" evidence="2"/>
<keyword evidence="8" id="KW-1133">Transmembrane helix</keyword>
<reference evidence="10 11" key="1">
    <citation type="submission" date="2015-09" db="EMBL/GenBank/DDBJ databases">
        <title>Sorangium comparison.</title>
        <authorList>
            <person name="Zaburannyi N."/>
            <person name="Bunk B."/>
            <person name="Overmann J."/>
            <person name="Mueller R."/>
        </authorList>
    </citation>
    <scope>NUCLEOTIDE SEQUENCE [LARGE SCALE GENOMIC DNA]</scope>
    <source>
        <strain evidence="10 11">So ce26</strain>
    </source>
</reference>
<feature type="transmembrane region" description="Helical" evidence="8">
    <location>
        <begin position="20"/>
        <end position="44"/>
    </location>
</feature>
<evidence type="ECO:0000256" key="2">
    <source>
        <dbReference type="ARBA" id="ARBA00012438"/>
    </source>
</evidence>
<dbReference type="SUPFAM" id="SSF47384">
    <property type="entry name" value="Homodimeric domain of signal transducing histidine kinase"/>
    <property type="match status" value="1"/>
</dbReference>
<dbReference type="CDD" id="cd00082">
    <property type="entry name" value="HisKA"/>
    <property type="match status" value="1"/>
</dbReference>
<proteinExistence type="predicted"/>
<evidence type="ECO:0000259" key="9">
    <source>
        <dbReference type="PROSITE" id="PS50109"/>
    </source>
</evidence>